<sequence>MVSLRRTVTAALFTAALAAAPFSPGVAVAQPGNVGCAPGETGVIYGCAPFCVPGKALDVNTGLCVPAPPPFPHPPIQ</sequence>
<evidence type="ECO:0000313" key="3">
    <source>
        <dbReference type="Proteomes" id="UP000192772"/>
    </source>
</evidence>
<evidence type="ECO:0000256" key="1">
    <source>
        <dbReference type="SAM" id="SignalP"/>
    </source>
</evidence>
<accession>A0A1X0CSZ8</accession>
<organism evidence="2 3">
    <name type="scientific">Mycolicibacterium elephantis</name>
    <dbReference type="NCBI Taxonomy" id="81858"/>
    <lineage>
        <taxon>Bacteria</taxon>
        <taxon>Bacillati</taxon>
        <taxon>Actinomycetota</taxon>
        <taxon>Actinomycetes</taxon>
        <taxon>Mycobacteriales</taxon>
        <taxon>Mycobacteriaceae</taxon>
        <taxon>Mycolicibacterium</taxon>
    </lineage>
</organism>
<name>A0A1A0QFI1_9MYCO</name>
<protein>
    <submittedName>
        <fullName evidence="2">Uncharacterized protein</fullName>
    </submittedName>
</protein>
<proteinExistence type="predicted"/>
<dbReference type="RefSeq" id="WP_064891835.1">
    <property type="nucleotide sequence ID" value="NZ_LZHS01000005.1"/>
</dbReference>
<reference evidence="2 3" key="1">
    <citation type="submission" date="2017-02" db="EMBL/GenBank/DDBJ databases">
        <title>The new phylogeny of genus Mycobacterium.</title>
        <authorList>
            <person name="Tortoli E."/>
            <person name="Trovato A."/>
            <person name="Cirillo D.M."/>
        </authorList>
    </citation>
    <scope>NUCLEOTIDE SEQUENCE [LARGE SCALE GENOMIC DNA]</scope>
    <source>
        <strain evidence="2 3">FI-09383</strain>
    </source>
</reference>
<accession>A0A1A0QFI1</accession>
<gene>
    <name evidence="2" type="ORF">BST23_18405</name>
</gene>
<dbReference type="EMBL" id="MVHP01000023">
    <property type="protein sequence ID" value="ORA63316.1"/>
    <property type="molecule type" value="Genomic_DNA"/>
</dbReference>
<keyword evidence="1" id="KW-0732">Signal</keyword>
<evidence type="ECO:0000313" key="2">
    <source>
        <dbReference type="EMBL" id="ORA63316.1"/>
    </source>
</evidence>
<feature type="signal peptide" evidence="1">
    <location>
        <begin position="1"/>
        <end position="29"/>
    </location>
</feature>
<comment type="caution">
    <text evidence="2">The sequence shown here is derived from an EMBL/GenBank/DDBJ whole genome shotgun (WGS) entry which is preliminary data.</text>
</comment>
<dbReference type="STRING" id="81858.BST23_18405"/>
<feature type="chain" id="PRO_5030024915" evidence="1">
    <location>
        <begin position="30"/>
        <end position="77"/>
    </location>
</feature>
<dbReference type="Proteomes" id="UP000192772">
    <property type="component" value="Unassembled WGS sequence"/>
</dbReference>
<dbReference type="AlphaFoldDB" id="A0A1A0QFI1"/>